<feature type="compositionally biased region" description="Basic residues" evidence="1">
    <location>
        <begin position="1"/>
        <end position="19"/>
    </location>
</feature>
<organism evidence="2">
    <name type="scientific">viral metagenome</name>
    <dbReference type="NCBI Taxonomy" id="1070528"/>
    <lineage>
        <taxon>unclassified sequences</taxon>
        <taxon>metagenomes</taxon>
        <taxon>organismal metagenomes</taxon>
    </lineage>
</organism>
<evidence type="ECO:0000256" key="1">
    <source>
        <dbReference type="SAM" id="MobiDB-lite"/>
    </source>
</evidence>
<name>A0A6C0KLI9_9ZZZZ</name>
<evidence type="ECO:0000313" key="2">
    <source>
        <dbReference type="EMBL" id="QHU18489.1"/>
    </source>
</evidence>
<reference evidence="2" key="1">
    <citation type="journal article" date="2020" name="Nature">
        <title>Giant virus diversity and host interactions through global metagenomics.</title>
        <authorList>
            <person name="Schulz F."/>
            <person name="Roux S."/>
            <person name="Paez-Espino D."/>
            <person name="Jungbluth S."/>
            <person name="Walsh D.A."/>
            <person name="Denef V.J."/>
            <person name="McMahon K.D."/>
            <person name="Konstantinidis K.T."/>
            <person name="Eloe-Fadrosh E.A."/>
            <person name="Kyrpides N.C."/>
            <person name="Woyke T."/>
        </authorList>
    </citation>
    <scope>NUCLEOTIDE SEQUENCE</scope>
    <source>
        <strain evidence="2">GVMAG-S-3300013006-138</strain>
    </source>
</reference>
<dbReference type="EMBL" id="MN740934">
    <property type="protein sequence ID" value="QHU18489.1"/>
    <property type="molecule type" value="Genomic_DNA"/>
</dbReference>
<sequence length="59" mass="6984">MAKRSSTRKSNKKSKKGTRKLSPALKAWNEKVMKVFREKRKTNPNFKLMDAMREAKKMK</sequence>
<dbReference type="AlphaFoldDB" id="A0A6C0KLI9"/>
<protein>
    <submittedName>
        <fullName evidence="2">Uncharacterized protein</fullName>
    </submittedName>
</protein>
<accession>A0A6C0KLI9</accession>
<feature type="region of interest" description="Disordered" evidence="1">
    <location>
        <begin position="1"/>
        <end position="25"/>
    </location>
</feature>
<proteinExistence type="predicted"/>